<dbReference type="RefSeq" id="XP_003846998.1">
    <property type="nucleotide sequence ID" value="XM_003846950.1"/>
</dbReference>
<feature type="compositionally biased region" description="Polar residues" evidence="1">
    <location>
        <begin position="540"/>
        <end position="552"/>
    </location>
</feature>
<dbReference type="GeneID" id="13399219"/>
<dbReference type="AlphaFoldDB" id="F9XRU2"/>
<feature type="transmembrane region" description="Helical" evidence="2">
    <location>
        <begin position="323"/>
        <end position="343"/>
    </location>
</feature>
<dbReference type="EMBL" id="CM001214">
    <property type="protein sequence ID" value="EGP81974.1"/>
    <property type="molecule type" value="Genomic_DNA"/>
</dbReference>
<sequence length="561" mass="63367">MFYRVHGVVGAVLFDFNPLRSSSILTRSRQPSIDGTCTHDYRKPRVRFRQRNVRELLREIEQRKHLESSVGPSKKQKKLGPKRQEESLAVRGTEQRKRHGHETVAWRKRHGHETVAWRKRHDCRTAASCEQRIKAARRAQEANEQKSARRKLRQEIRGEVLAHINTFKTEDDSSRAFSIATKVERHDFKVEEDEDGGSSKQEEIEEDGSTGDEEDYEIVGGEHDENSSNPGSSERDGDESSGSSASGEEDLGVNLKQDRKGLTLGDATPSQTEVRDVRVVVREVFALETTTASDVGGRCFLRELQRMDLDTASIVKYRITDTLALATFFFRSSVILTVVILVFALRARSLLFLLVLFAGVRFTARSFANGLSGDRLEDRPHRTTKNRHMDLGHTQMLKRLHQKSTISTSSSTQHLLALSNATRLHELAIHQPISSVQLANSELKPACKPSIVTRRQPAQGLRLPHGTITVSSAVLGYTTTSTPLCLVPARSIINIRIPINHLLHHNRDYQFFPDEPNAKHGLRFFDNLTDANTVAMRVQNQSQRSSRTSEVSTKAKFTKWT</sequence>
<evidence type="ECO:0000313" key="3">
    <source>
        <dbReference type="EMBL" id="EGP81974.1"/>
    </source>
</evidence>
<keyword evidence="2" id="KW-0812">Transmembrane</keyword>
<reference evidence="3 4" key="1">
    <citation type="journal article" date="2011" name="PLoS Genet.">
        <title>Finished genome of the fungal wheat pathogen Mycosphaerella graminicola reveals dispensome structure, chromosome plasticity, and stealth pathogenesis.</title>
        <authorList>
            <person name="Goodwin S.B."/>
            <person name="Ben M'barek S."/>
            <person name="Dhillon B."/>
            <person name="Wittenberg A.H.J."/>
            <person name="Crane C.F."/>
            <person name="Hane J.K."/>
            <person name="Foster A.J."/>
            <person name="Van der Lee T.A.J."/>
            <person name="Grimwood J."/>
            <person name="Aerts A."/>
            <person name="Antoniw J."/>
            <person name="Bailey A."/>
            <person name="Bluhm B."/>
            <person name="Bowler J."/>
            <person name="Bristow J."/>
            <person name="van der Burgt A."/>
            <person name="Canto-Canche B."/>
            <person name="Churchill A.C.L."/>
            <person name="Conde-Ferraez L."/>
            <person name="Cools H.J."/>
            <person name="Coutinho P.M."/>
            <person name="Csukai M."/>
            <person name="Dehal P."/>
            <person name="De Wit P."/>
            <person name="Donzelli B."/>
            <person name="van de Geest H.C."/>
            <person name="van Ham R.C.H.J."/>
            <person name="Hammond-Kosack K.E."/>
            <person name="Henrissat B."/>
            <person name="Kilian A."/>
            <person name="Kobayashi A.K."/>
            <person name="Koopmann E."/>
            <person name="Kourmpetis Y."/>
            <person name="Kuzniar A."/>
            <person name="Lindquist E."/>
            <person name="Lombard V."/>
            <person name="Maliepaard C."/>
            <person name="Martins N."/>
            <person name="Mehrabi R."/>
            <person name="Nap J.P.H."/>
            <person name="Ponomarenko A."/>
            <person name="Rudd J.J."/>
            <person name="Salamov A."/>
            <person name="Schmutz J."/>
            <person name="Schouten H.J."/>
            <person name="Shapiro H."/>
            <person name="Stergiopoulos I."/>
            <person name="Torriani S.F.F."/>
            <person name="Tu H."/>
            <person name="de Vries R.P."/>
            <person name="Waalwijk C."/>
            <person name="Ware S.B."/>
            <person name="Wiebenga A."/>
            <person name="Zwiers L.-H."/>
            <person name="Oliver R.P."/>
            <person name="Grigoriev I.V."/>
            <person name="Kema G.H.J."/>
        </authorList>
    </citation>
    <scope>NUCLEOTIDE SEQUENCE [LARGE SCALE GENOMIC DNA]</scope>
    <source>
        <strain evidence="4">CBS 115943 / IPO323</strain>
    </source>
</reference>
<dbReference type="InParanoid" id="F9XRU2"/>
<accession>F9XRU2</accession>
<feature type="compositionally biased region" description="Acidic residues" evidence="1">
    <location>
        <begin position="203"/>
        <end position="217"/>
    </location>
</feature>
<proteinExistence type="predicted"/>
<dbReference type="Proteomes" id="UP000008062">
    <property type="component" value="Chromosome 19"/>
</dbReference>
<organism evidence="3 4">
    <name type="scientific">Zymoseptoria tritici (strain CBS 115943 / IPO323)</name>
    <name type="common">Speckled leaf blotch fungus</name>
    <name type="synonym">Septoria tritici</name>
    <dbReference type="NCBI Taxonomy" id="336722"/>
    <lineage>
        <taxon>Eukaryota</taxon>
        <taxon>Fungi</taxon>
        <taxon>Dikarya</taxon>
        <taxon>Ascomycota</taxon>
        <taxon>Pezizomycotina</taxon>
        <taxon>Dothideomycetes</taxon>
        <taxon>Dothideomycetidae</taxon>
        <taxon>Mycosphaerellales</taxon>
        <taxon>Mycosphaerellaceae</taxon>
        <taxon>Zymoseptoria</taxon>
    </lineage>
</organism>
<evidence type="ECO:0000256" key="1">
    <source>
        <dbReference type="SAM" id="MobiDB-lite"/>
    </source>
</evidence>
<evidence type="ECO:0000313" key="4">
    <source>
        <dbReference type="Proteomes" id="UP000008062"/>
    </source>
</evidence>
<keyword evidence="4" id="KW-1185">Reference proteome</keyword>
<keyword evidence="2" id="KW-1133">Transmembrane helix</keyword>
<gene>
    <name evidence="3" type="ORF">MYCGRDRAFT_97935</name>
</gene>
<protein>
    <submittedName>
        <fullName evidence="3">Uncharacterized protein</fullName>
    </submittedName>
</protein>
<dbReference type="KEGG" id="ztr:MYCGRDRAFT_97935"/>
<feature type="region of interest" description="Disordered" evidence="1">
    <location>
        <begin position="540"/>
        <end position="561"/>
    </location>
</feature>
<keyword evidence="2" id="KW-0472">Membrane</keyword>
<name>F9XRU2_ZYMTI</name>
<evidence type="ECO:0000256" key="2">
    <source>
        <dbReference type="SAM" id="Phobius"/>
    </source>
</evidence>
<feature type="region of interest" description="Disordered" evidence="1">
    <location>
        <begin position="64"/>
        <end position="101"/>
    </location>
</feature>
<feature type="region of interest" description="Disordered" evidence="1">
    <location>
        <begin position="186"/>
        <end position="252"/>
    </location>
</feature>
<dbReference type="HOGENOM" id="CLU_485897_0_0_1"/>